<dbReference type="InterPro" id="IPR055558">
    <property type="entry name" value="DUF7134"/>
</dbReference>
<keyword evidence="9" id="KW-0472">Membrane</keyword>
<dbReference type="InterPro" id="IPR036890">
    <property type="entry name" value="HATPase_C_sf"/>
</dbReference>
<reference evidence="14" key="1">
    <citation type="journal article" date="2019" name="Int. J. Syst. Evol. Microbiol.">
        <title>The Global Catalogue of Microorganisms (GCM) 10K type strain sequencing project: providing services to taxonomists for standard genome sequencing and annotation.</title>
        <authorList>
            <consortium name="The Broad Institute Genomics Platform"/>
            <consortium name="The Broad Institute Genome Sequencing Center for Infectious Disease"/>
            <person name="Wu L."/>
            <person name="Ma J."/>
        </authorList>
    </citation>
    <scope>NUCLEOTIDE SEQUENCE [LARGE SCALE GENOMIC DNA]</scope>
    <source>
        <strain evidence="14">JCM 31037</strain>
    </source>
</reference>
<dbReference type="PANTHER" id="PTHR24421">
    <property type="entry name" value="NITRATE/NITRITE SENSOR PROTEIN NARX-RELATED"/>
    <property type="match status" value="1"/>
</dbReference>
<evidence type="ECO:0000256" key="2">
    <source>
        <dbReference type="ARBA" id="ARBA00012438"/>
    </source>
</evidence>
<dbReference type="PANTHER" id="PTHR24421:SF10">
    <property type="entry name" value="NITRATE_NITRITE SENSOR PROTEIN NARQ"/>
    <property type="match status" value="1"/>
</dbReference>
<dbReference type="Pfam" id="PF23539">
    <property type="entry name" value="DUF7134"/>
    <property type="match status" value="1"/>
</dbReference>
<name>A0ABW3YIA2_9ACTN</name>
<feature type="transmembrane region" description="Helical" evidence="9">
    <location>
        <begin position="131"/>
        <end position="148"/>
    </location>
</feature>
<evidence type="ECO:0000259" key="11">
    <source>
        <dbReference type="Pfam" id="PF07730"/>
    </source>
</evidence>
<gene>
    <name evidence="13" type="ORF">ACFQ4H_20665</name>
</gene>
<dbReference type="EC" id="2.7.13.3" evidence="2"/>
<evidence type="ECO:0000256" key="6">
    <source>
        <dbReference type="ARBA" id="ARBA00022777"/>
    </source>
</evidence>
<evidence type="ECO:0000256" key="4">
    <source>
        <dbReference type="ARBA" id="ARBA00022679"/>
    </source>
</evidence>
<keyword evidence="5" id="KW-0547">Nucleotide-binding</keyword>
<evidence type="ECO:0000256" key="9">
    <source>
        <dbReference type="SAM" id="Phobius"/>
    </source>
</evidence>
<feature type="domain" description="Histidine kinase/HSP90-like ATPase" evidence="10">
    <location>
        <begin position="295"/>
        <end position="388"/>
    </location>
</feature>
<dbReference type="Proteomes" id="UP001597260">
    <property type="component" value="Unassembled WGS sequence"/>
</dbReference>
<comment type="catalytic activity">
    <reaction evidence="1">
        <text>ATP + protein L-histidine = ADP + protein N-phospho-L-histidine.</text>
        <dbReference type="EC" id="2.7.13.3"/>
    </reaction>
</comment>
<feature type="transmembrane region" description="Helical" evidence="9">
    <location>
        <begin position="60"/>
        <end position="77"/>
    </location>
</feature>
<keyword evidence="4" id="KW-0808">Transferase</keyword>
<dbReference type="InterPro" id="IPR050482">
    <property type="entry name" value="Sensor_HK_TwoCompSys"/>
</dbReference>
<keyword evidence="7" id="KW-0067">ATP-binding</keyword>
<keyword evidence="14" id="KW-1185">Reference proteome</keyword>
<evidence type="ECO:0000256" key="3">
    <source>
        <dbReference type="ARBA" id="ARBA00022553"/>
    </source>
</evidence>
<keyword evidence="9" id="KW-0812">Transmembrane</keyword>
<dbReference type="EMBL" id="JBHTMP010000033">
    <property type="protein sequence ID" value="MFD1323505.1"/>
    <property type="molecule type" value="Genomic_DNA"/>
</dbReference>
<evidence type="ECO:0000256" key="5">
    <source>
        <dbReference type="ARBA" id="ARBA00022741"/>
    </source>
</evidence>
<evidence type="ECO:0000313" key="13">
    <source>
        <dbReference type="EMBL" id="MFD1323505.1"/>
    </source>
</evidence>
<keyword evidence="3" id="KW-0597">Phosphoprotein</keyword>
<dbReference type="InterPro" id="IPR003594">
    <property type="entry name" value="HATPase_dom"/>
</dbReference>
<accession>A0ABW3YIA2</accession>
<keyword evidence="6 13" id="KW-0418">Kinase</keyword>
<comment type="caution">
    <text evidence="13">The sequence shown here is derived from an EMBL/GenBank/DDBJ whole genome shotgun (WGS) entry which is preliminary data.</text>
</comment>
<proteinExistence type="predicted"/>
<dbReference type="CDD" id="cd16917">
    <property type="entry name" value="HATPase_UhpB-NarQ-NarX-like"/>
    <property type="match status" value="1"/>
</dbReference>
<evidence type="ECO:0000256" key="8">
    <source>
        <dbReference type="ARBA" id="ARBA00023012"/>
    </source>
</evidence>
<dbReference type="GO" id="GO:0016301">
    <property type="term" value="F:kinase activity"/>
    <property type="evidence" value="ECO:0007669"/>
    <property type="project" value="UniProtKB-KW"/>
</dbReference>
<dbReference type="InterPro" id="IPR011712">
    <property type="entry name" value="Sig_transdc_His_kin_sub3_dim/P"/>
</dbReference>
<feature type="domain" description="Signal transduction histidine kinase subgroup 3 dimerisation and phosphoacceptor" evidence="11">
    <location>
        <begin position="180"/>
        <end position="244"/>
    </location>
</feature>
<dbReference type="SUPFAM" id="SSF55874">
    <property type="entry name" value="ATPase domain of HSP90 chaperone/DNA topoisomerase II/histidine kinase"/>
    <property type="match status" value="1"/>
</dbReference>
<feature type="domain" description="DUF7134" evidence="12">
    <location>
        <begin position="9"/>
        <end position="152"/>
    </location>
</feature>
<keyword evidence="9" id="KW-1133">Transmembrane helix</keyword>
<dbReference type="Gene3D" id="1.20.5.1930">
    <property type="match status" value="1"/>
</dbReference>
<sequence length="394" mass="41992">MMIIDEIRKVAERHPAMADIGVTTVLALANGLVTADAGPGLADWLLFGTVHLPVVWRRRAPVAAFWMVYGLAVAAWFTARADFVYPVVVILVAVYSTARHRPWRQTWPGVTAVELTLLLAALRGHLPGSELAVLTVSLVAVVLLGVALRTRQAYLLELRDRARRLGRERDQQARLAAAAERARIAREMHDIVAHNVSVMVALADGAGLTALTAPQRAADTLATIAATGRQALVEMHRLLDILRDGGPARTPEVGLAPQPGFDDLETLLAQVRATGVRVMLSRDGTPETWGPGVGLTIYRIVQEALTNTLKHAGPGVTVRIRIASTADGVEVEVVDDGARRADSPSTAGTTTGHGLAGIAERVAVYGGRAEAGPLPGDGWRVRARLSLTENRGGT</sequence>
<organism evidence="13 14">
    <name type="scientific">Micromonospora sonneratiae</name>
    <dbReference type="NCBI Taxonomy" id="1184706"/>
    <lineage>
        <taxon>Bacteria</taxon>
        <taxon>Bacillati</taxon>
        <taxon>Actinomycetota</taxon>
        <taxon>Actinomycetes</taxon>
        <taxon>Micromonosporales</taxon>
        <taxon>Micromonosporaceae</taxon>
        <taxon>Micromonospora</taxon>
    </lineage>
</organism>
<evidence type="ECO:0000259" key="10">
    <source>
        <dbReference type="Pfam" id="PF02518"/>
    </source>
</evidence>
<evidence type="ECO:0000256" key="7">
    <source>
        <dbReference type="ARBA" id="ARBA00022840"/>
    </source>
</evidence>
<dbReference type="Pfam" id="PF02518">
    <property type="entry name" value="HATPase_c"/>
    <property type="match status" value="1"/>
</dbReference>
<dbReference type="Pfam" id="PF07730">
    <property type="entry name" value="HisKA_3"/>
    <property type="match status" value="1"/>
</dbReference>
<keyword evidence="8" id="KW-0902">Two-component regulatory system</keyword>
<evidence type="ECO:0000313" key="14">
    <source>
        <dbReference type="Proteomes" id="UP001597260"/>
    </source>
</evidence>
<protein>
    <recommendedName>
        <fullName evidence="2">histidine kinase</fullName>
        <ecNumber evidence="2">2.7.13.3</ecNumber>
    </recommendedName>
</protein>
<dbReference type="Gene3D" id="3.30.565.10">
    <property type="entry name" value="Histidine kinase-like ATPase, C-terminal domain"/>
    <property type="match status" value="1"/>
</dbReference>
<dbReference type="RefSeq" id="WP_377572747.1">
    <property type="nucleotide sequence ID" value="NZ_JBHTMP010000033.1"/>
</dbReference>
<evidence type="ECO:0000259" key="12">
    <source>
        <dbReference type="Pfam" id="PF23539"/>
    </source>
</evidence>
<evidence type="ECO:0000256" key="1">
    <source>
        <dbReference type="ARBA" id="ARBA00000085"/>
    </source>
</evidence>